<dbReference type="InterPro" id="IPR029060">
    <property type="entry name" value="PIN-like_dom_sf"/>
</dbReference>
<dbReference type="EMBL" id="JBHTBS010000007">
    <property type="protein sequence ID" value="MFC7338387.1"/>
    <property type="molecule type" value="Genomic_DNA"/>
</dbReference>
<dbReference type="InterPro" id="IPR002716">
    <property type="entry name" value="PIN_dom"/>
</dbReference>
<comment type="caution">
    <text evidence="2">The sequence shown here is derived from an EMBL/GenBank/DDBJ whole genome shotgun (WGS) entry which is preliminary data.</text>
</comment>
<keyword evidence="3" id="KW-1185">Reference proteome</keyword>
<sequence>MSAPSSYFLDTNILVYAFTEQDEEKKQITQQLIHDDQPWLISWQVVQEFCSVALHNRIQALPKDVTETLIELLLGPRCRVFPSPAIWQNAIGIHAQTQYRFYDSLIVAAAMEAGVATLYSEDLQHGRRFGQMTIANPFL</sequence>
<name>A0ABW2LBP3_9BACT</name>
<dbReference type="SUPFAM" id="SSF88723">
    <property type="entry name" value="PIN domain-like"/>
    <property type="match status" value="1"/>
</dbReference>
<dbReference type="Gene3D" id="3.40.50.1010">
    <property type="entry name" value="5'-nuclease"/>
    <property type="match status" value="1"/>
</dbReference>
<protein>
    <submittedName>
        <fullName evidence="2">PIN domain-containing protein</fullName>
    </submittedName>
</protein>
<dbReference type="CDD" id="cd18692">
    <property type="entry name" value="PIN_VapC-like"/>
    <property type="match status" value="1"/>
</dbReference>
<evidence type="ECO:0000259" key="1">
    <source>
        <dbReference type="Pfam" id="PF01850"/>
    </source>
</evidence>
<accession>A0ABW2LBP3</accession>
<evidence type="ECO:0000313" key="3">
    <source>
        <dbReference type="Proteomes" id="UP001596472"/>
    </source>
</evidence>
<proteinExistence type="predicted"/>
<reference evidence="3" key="1">
    <citation type="journal article" date="2019" name="Int. J. Syst. Evol. Microbiol.">
        <title>The Global Catalogue of Microorganisms (GCM) 10K type strain sequencing project: providing services to taxonomists for standard genome sequencing and annotation.</title>
        <authorList>
            <consortium name="The Broad Institute Genomics Platform"/>
            <consortium name="The Broad Institute Genome Sequencing Center for Infectious Disease"/>
            <person name="Wu L."/>
            <person name="Ma J."/>
        </authorList>
    </citation>
    <scope>NUCLEOTIDE SEQUENCE [LARGE SCALE GENOMIC DNA]</scope>
    <source>
        <strain evidence="3">CGMCC 4.1467</strain>
    </source>
</reference>
<dbReference type="Proteomes" id="UP001596472">
    <property type="component" value="Unassembled WGS sequence"/>
</dbReference>
<evidence type="ECO:0000313" key="2">
    <source>
        <dbReference type="EMBL" id="MFC7338387.1"/>
    </source>
</evidence>
<feature type="domain" description="PIN" evidence="1">
    <location>
        <begin position="7"/>
        <end position="123"/>
    </location>
</feature>
<dbReference type="RefSeq" id="WP_379713659.1">
    <property type="nucleotide sequence ID" value="NZ_JBHTBS010000007.1"/>
</dbReference>
<organism evidence="2 3">
    <name type="scientific">Haloferula chungangensis</name>
    <dbReference type="NCBI Taxonomy" id="1048331"/>
    <lineage>
        <taxon>Bacteria</taxon>
        <taxon>Pseudomonadati</taxon>
        <taxon>Verrucomicrobiota</taxon>
        <taxon>Verrucomicrobiia</taxon>
        <taxon>Verrucomicrobiales</taxon>
        <taxon>Verrucomicrobiaceae</taxon>
        <taxon>Haloferula</taxon>
    </lineage>
</organism>
<gene>
    <name evidence="2" type="ORF">ACFQY0_14430</name>
</gene>
<dbReference type="Pfam" id="PF01850">
    <property type="entry name" value="PIN"/>
    <property type="match status" value="1"/>
</dbReference>